<feature type="transmembrane region" description="Helical" evidence="2">
    <location>
        <begin position="184"/>
        <end position="204"/>
    </location>
</feature>
<gene>
    <name evidence="3" type="ORF">BaRGS_00024923</name>
</gene>
<proteinExistence type="predicted"/>
<reference evidence="3 4" key="1">
    <citation type="journal article" date="2023" name="Sci. Data">
        <title>Genome assembly of the Korean intertidal mud-creeper Batillaria attramentaria.</title>
        <authorList>
            <person name="Patra A.K."/>
            <person name="Ho P.T."/>
            <person name="Jun S."/>
            <person name="Lee S.J."/>
            <person name="Kim Y."/>
            <person name="Won Y.J."/>
        </authorList>
    </citation>
    <scope>NUCLEOTIDE SEQUENCE [LARGE SCALE GENOMIC DNA]</scope>
    <source>
        <strain evidence="3">Wonlab-2016</strain>
    </source>
</reference>
<comment type="caution">
    <text evidence="3">The sequence shown here is derived from an EMBL/GenBank/DDBJ whole genome shotgun (WGS) entry which is preliminary data.</text>
</comment>
<sequence>MPVHIIFVNSKVRVFYTDIMVKETGYDGGFPFWHCWSIAGGDGTCEYTFSFPTLQTPVFTFQENTRISLDFTFQNPCSFLNDFRITVAKQLKSMVIVCLLTRKNGSCYSSNNSCKCLPGNEKFQLTKIADPTDNTTWIWYVNKDGDRATVVFSMIDDNSKLRTNGNDTVEDQEDTELALHPNTLVLVLTAGLAMTATIIAIVVVRAKSGRRRRNFEPAVQMRTEPEERRVVVRQIQTTQPSPLTGYYCTVECQPDPISPTRDRTPPPSEVPAYSDTYDSKRRDGSSFECMGGSSGASYKGNISQPQPQTRDNDGESTGRPATPPYLEVLGVSPPPTPEAQVLCLRPLVLPCVTGEDAPVCSPSAPEAADTGHGYLTPVPPRKATTGTGCRRGHRECQVAVKLHCRLKTGQIVRKVRCTPTTQYQEPTTTYELPRHLYETARQ</sequence>
<evidence type="ECO:0000313" key="3">
    <source>
        <dbReference type="EMBL" id="KAK7483815.1"/>
    </source>
</evidence>
<feature type="compositionally biased region" description="Polar residues" evidence="1">
    <location>
        <begin position="300"/>
        <end position="309"/>
    </location>
</feature>
<organism evidence="3 4">
    <name type="scientific">Batillaria attramentaria</name>
    <dbReference type="NCBI Taxonomy" id="370345"/>
    <lineage>
        <taxon>Eukaryota</taxon>
        <taxon>Metazoa</taxon>
        <taxon>Spiralia</taxon>
        <taxon>Lophotrochozoa</taxon>
        <taxon>Mollusca</taxon>
        <taxon>Gastropoda</taxon>
        <taxon>Caenogastropoda</taxon>
        <taxon>Sorbeoconcha</taxon>
        <taxon>Cerithioidea</taxon>
        <taxon>Batillariidae</taxon>
        <taxon>Batillaria</taxon>
    </lineage>
</organism>
<accession>A0ABD0K9S5</accession>
<keyword evidence="2" id="KW-0472">Membrane</keyword>
<dbReference type="Proteomes" id="UP001519460">
    <property type="component" value="Unassembled WGS sequence"/>
</dbReference>
<keyword evidence="2" id="KW-0812">Transmembrane</keyword>
<evidence type="ECO:0000313" key="4">
    <source>
        <dbReference type="Proteomes" id="UP001519460"/>
    </source>
</evidence>
<dbReference type="EMBL" id="JACVVK020000220">
    <property type="protein sequence ID" value="KAK7483815.1"/>
    <property type="molecule type" value="Genomic_DNA"/>
</dbReference>
<feature type="region of interest" description="Disordered" evidence="1">
    <location>
        <begin position="362"/>
        <end position="389"/>
    </location>
</feature>
<evidence type="ECO:0000256" key="1">
    <source>
        <dbReference type="SAM" id="MobiDB-lite"/>
    </source>
</evidence>
<evidence type="ECO:0008006" key="5">
    <source>
        <dbReference type="Google" id="ProtNLM"/>
    </source>
</evidence>
<protein>
    <recommendedName>
        <fullName evidence="5">CUB domain-containing protein</fullName>
    </recommendedName>
</protein>
<feature type="region of interest" description="Disordered" evidence="1">
    <location>
        <begin position="246"/>
        <end position="332"/>
    </location>
</feature>
<name>A0ABD0K9S5_9CAEN</name>
<keyword evidence="4" id="KW-1185">Reference proteome</keyword>
<keyword evidence="2" id="KW-1133">Transmembrane helix</keyword>
<dbReference type="AlphaFoldDB" id="A0ABD0K9S5"/>
<evidence type="ECO:0000256" key="2">
    <source>
        <dbReference type="SAM" id="Phobius"/>
    </source>
</evidence>